<reference evidence="2" key="1">
    <citation type="submission" date="2018-01" db="EMBL/GenBank/DDBJ databases">
        <title>An insight into the sialome of Amazonian anophelines.</title>
        <authorList>
            <person name="Ribeiro J.M."/>
            <person name="Scarpassa V."/>
            <person name="Calvo E."/>
        </authorList>
    </citation>
    <scope>NUCLEOTIDE SEQUENCE</scope>
</reference>
<dbReference type="EMBL" id="GGFL01015261">
    <property type="protein sequence ID" value="MBW79439.1"/>
    <property type="molecule type" value="Transcribed_RNA"/>
</dbReference>
<proteinExistence type="predicted"/>
<keyword evidence="1" id="KW-0732">Signal</keyword>
<accession>A0A2M4DPI8</accession>
<sequence>MSPLHSTWVVVRCLPWPALAPPSVVASMISSSMTILPCRQSFAAISPVVTWCLISFRWGSLWLGLFGRGGFIYE</sequence>
<feature type="chain" id="PRO_5014720981" evidence="1">
    <location>
        <begin position="21"/>
        <end position="74"/>
    </location>
</feature>
<protein>
    <submittedName>
        <fullName evidence="2">Putative secreted protein</fullName>
    </submittedName>
</protein>
<evidence type="ECO:0000313" key="2">
    <source>
        <dbReference type="EMBL" id="MBW79439.1"/>
    </source>
</evidence>
<organism evidence="2">
    <name type="scientific">Anopheles darlingi</name>
    <name type="common">Mosquito</name>
    <dbReference type="NCBI Taxonomy" id="43151"/>
    <lineage>
        <taxon>Eukaryota</taxon>
        <taxon>Metazoa</taxon>
        <taxon>Ecdysozoa</taxon>
        <taxon>Arthropoda</taxon>
        <taxon>Hexapoda</taxon>
        <taxon>Insecta</taxon>
        <taxon>Pterygota</taxon>
        <taxon>Neoptera</taxon>
        <taxon>Endopterygota</taxon>
        <taxon>Diptera</taxon>
        <taxon>Nematocera</taxon>
        <taxon>Culicoidea</taxon>
        <taxon>Culicidae</taxon>
        <taxon>Anophelinae</taxon>
        <taxon>Anopheles</taxon>
    </lineage>
</organism>
<name>A0A2M4DPI8_ANODA</name>
<dbReference type="AlphaFoldDB" id="A0A2M4DPI8"/>
<feature type="signal peptide" evidence="1">
    <location>
        <begin position="1"/>
        <end position="20"/>
    </location>
</feature>
<evidence type="ECO:0000256" key="1">
    <source>
        <dbReference type="SAM" id="SignalP"/>
    </source>
</evidence>